<dbReference type="RefSeq" id="WP_236329999.1">
    <property type="nucleotide sequence ID" value="NZ_CAKMMG010000001.1"/>
</dbReference>
<evidence type="ECO:0000313" key="1">
    <source>
        <dbReference type="EMBL" id="CAH1191981.1"/>
    </source>
</evidence>
<accession>A0ABM9BPX5</accession>
<evidence type="ECO:0000313" key="2">
    <source>
        <dbReference type="Proteomes" id="UP000838324"/>
    </source>
</evidence>
<gene>
    <name evidence="1" type="ORF">PAECIP111892_00810</name>
</gene>
<dbReference type="InterPro" id="IPR018644">
    <property type="entry name" value="DUF2071"/>
</dbReference>
<reference evidence="1" key="1">
    <citation type="submission" date="2022-01" db="EMBL/GenBank/DDBJ databases">
        <authorList>
            <person name="Criscuolo A."/>
        </authorList>
    </citation>
    <scope>NUCLEOTIDE SEQUENCE</scope>
    <source>
        <strain evidence="1">CIP111892</strain>
    </source>
</reference>
<organism evidence="1 2">
    <name type="scientific">Paenibacillus auburnensis</name>
    <dbReference type="NCBI Taxonomy" id="2905649"/>
    <lineage>
        <taxon>Bacteria</taxon>
        <taxon>Bacillati</taxon>
        <taxon>Bacillota</taxon>
        <taxon>Bacilli</taxon>
        <taxon>Bacillales</taxon>
        <taxon>Paenibacillaceae</taxon>
        <taxon>Paenibacillus</taxon>
    </lineage>
</organism>
<keyword evidence="2" id="KW-1185">Reference proteome</keyword>
<sequence>MKNHEILAHTHHRPFPLPQGPWLMKQTWNDLLFAHWPVSSSCLKSLIPPGLELQLWEGTPWISVSPFFMDPLRLRGLPRLPFVHRFLELNIRTYVIKNGKAGIFFLNLDASSRLAVLSARSLAHLPYRYANMSCKTDGEKFTFSSKRPIPGHGQAEFSGKYHSKGSDCFHAAPGSLVHWLTERYCLYASDSEGRLYTGDIHHLPWPLQEAKLELDVNSATRVFGLVHDPDPSLLTFTKRLEVLFWPVTRI</sequence>
<proteinExistence type="predicted"/>
<protein>
    <recommendedName>
        <fullName evidence="3">DUF2071 domain-containing protein</fullName>
    </recommendedName>
</protein>
<dbReference type="Proteomes" id="UP000838324">
    <property type="component" value="Unassembled WGS sequence"/>
</dbReference>
<dbReference type="EMBL" id="CAKMMG010000001">
    <property type="protein sequence ID" value="CAH1191981.1"/>
    <property type="molecule type" value="Genomic_DNA"/>
</dbReference>
<dbReference type="SUPFAM" id="SSF160104">
    <property type="entry name" value="Acetoacetate decarboxylase-like"/>
    <property type="match status" value="1"/>
</dbReference>
<dbReference type="Pfam" id="PF09844">
    <property type="entry name" value="DUF2071"/>
    <property type="match status" value="1"/>
</dbReference>
<name>A0ABM9BPX5_9BACL</name>
<comment type="caution">
    <text evidence="1">The sequence shown here is derived from an EMBL/GenBank/DDBJ whole genome shotgun (WGS) entry which is preliminary data.</text>
</comment>
<dbReference type="Gene3D" id="2.40.400.10">
    <property type="entry name" value="Acetoacetate decarboxylase-like"/>
    <property type="match status" value="1"/>
</dbReference>
<dbReference type="PANTHER" id="PTHR39186">
    <property type="entry name" value="DUF2071 FAMILY PROTEIN"/>
    <property type="match status" value="1"/>
</dbReference>
<dbReference type="PANTHER" id="PTHR39186:SF1">
    <property type="entry name" value="DUF2071 DOMAIN-CONTAINING PROTEIN"/>
    <property type="match status" value="1"/>
</dbReference>
<evidence type="ECO:0008006" key="3">
    <source>
        <dbReference type="Google" id="ProtNLM"/>
    </source>
</evidence>
<dbReference type="InterPro" id="IPR023375">
    <property type="entry name" value="ADC_dom_sf"/>
</dbReference>